<evidence type="ECO:0000313" key="3">
    <source>
        <dbReference type="Proteomes" id="UP001257627"/>
    </source>
</evidence>
<feature type="region of interest" description="Disordered" evidence="1">
    <location>
        <begin position="1"/>
        <end position="35"/>
    </location>
</feature>
<sequence>MDELGRPDIRLPQTLTSPNTRVLGARPPANAHPEDGFRRIGEGPAAVRLPAFWAGHGIGPYRPYDEQGRTFAWFQAYPLEMVPPLDEESFVGDFAWFGDIGDPLDHRTAVTDPIASDLARDGLSLPADFLALITRANLHRCLDREGGGAWTDVTGPLPSPVDPADRMVLFFRDQQSCIMWYLYLHHSGQAAVVCSDRDFTVEPGLRYGPDGEIVLPRREIFWTAPSVEIFAYRFLAEARLTLAIHEKQRAGELDPELLAYLAHYVPSSSSEGCGRMPR</sequence>
<dbReference type="RefSeq" id="WP_266994415.1">
    <property type="nucleotide sequence ID" value="NZ_JAPEPS010000001.1"/>
</dbReference>
<proteinExistence type="predicted"/>
<keyword evidence="3" id="KW-1185">Reference proteome</keyword>
<evidence type="ECO:0000256" key="1">
    <source>
        <dbReference type="SAM" id="MobiDB-lite"/>
    </source>
</evidence>
<name>A0ABU3UTY8_9ACTN</name>
<reference evidence="2 3" key="1">
    <citation type="submission" date="2023-02" db="EMBL/GenBank/DDBJ databases">
        <authorList>
            <person name="Maleckis M."/>
        </authorList>
    </citation>
    <scope>NUCLEOTIDE SEQUENCE [LARGE SCALE GENOMIC DNA]</scope>
    <source>
        <strain evidence="2 3">P8-A2</strain>
    </source>
</reference>
<organism evidence="2 3">
    <name type="scientific">Streptomyces mirabilis</name>
    <dbReference type="NCBI Taxonomy" id="68239"/>
    <lineage>
        <taxon>Bacteria</taxon>
        <taxon>Bacillati</taxon>
        <taxon>Actinomycetota</taxon>
        <taxon>Actinomycetes</taxon>
        <taxon>Kitasatosporales</taxon>
        <taxon>Streptomycetaceae</taxon>
        <taxon>Streptomyces</taxon>
    </lineage>
</organism>
<evidence type="ECO:0000313" key="2">
    <source>
        <dbReference type="EMBL" id="MDU8997391.1"/>
    </source>
</evidence>
<accession>A0ABU3UTY8</accession>
<dbReference type="Proteomes" id="UP001257627">
    <property type="component" value="Unassembled WGS sequence"/>
</dbReference>
<gene>
    <name evidence="2" type="ORF">PU648_34630</name>
</gene>
<dbReference type="EMBL" id="JARAKF010000001">
    <property type="protein sequence ID" value="MDU8997391.1"/>
    <property type="molecule type" value="Genomic_DNA"/>
</dbReference>
<protein>
    <submittedName>
        <fullName evidence="2">Uncharacterized protein</fullName>
    </submittedName>
</protein>
<comment type="caution">
    <text evidence="2">The sequence shown here is derived from an EMBL/GenBank/DDBJ whole genome shotgun (WGS) entry which is preliminary data.</text>
</comment>